<dbReference type="SUPFAM" id="SSF48726">
    <property type="entry name" value="Immunoglobulin"/>
    <property type="match status" value="3"/>
</dbReference>
<evidence type="ECO:0000256" key="4">
    <source>
        <dbReference type="ARBA" id="ARBA00023319"/>
    </source>
</evidence>
<proteinExistence type="predicted"/>
<dbReference type="InterPro" id="IPR002181">
    <property type="entry name" value="Fibrinogen_a/b/g_C_dom"/>
</dbReference>
<comment type="caution">
    <text evidence="10">The sequence shown here is derived from an EMBL/GenBank/DDBJ whole genome shotgun (WGS) entry which is preliminary data.</text>
</comment>
<feature type="domain" description="Ig-like" evidence="8">
    <location>
        <begin position="310"/>
        <end position="412"/>
    </location>
</feature>
<dbReference type="Pfam" id="PF07679">
    <property type="entry name" value="I-set"/>
    <property type="match status" value="2"/>
</dbReference>
<keyword evidence="11" id="KW-1185">Reference proteome</keyword>
<feature type="domain" description="Ig-like" evidence="8">
    <location>
        <begin position="147"/>
        <end position="243"/>
    </location>
</feature>
<feature type="compositionally biased region" description="Polar residues" evidence="5">
    <location>
        <begin position="300"/>
        <end position="312"/>
    </location>
</feature>
<evidence type="ECO:0000256" key="2">
    <source>
        <dbReference type="ARBA" id="ARBA00022530"/>
    </source>
</evidence>
<keyword evidence="6" id="KW-0812">Transmembrane</keyword>
<dbReference type="InterPro" id="IPR036056">
    <property type="entry name" value="Fibrinogen-like_C"/>
</dbReference>
<dbReference type="CDD" id="cd00096">
    <property type="entry name" value="Ig"/>
    <property type="match status" value="1"/>
</dbReference>
<dbReference type="SMART" id="SM00408">
    <property type="entry name" value="IGc2"/>
    <property type="match status" value="3"/>
</dbReference>
<keyword evidence="6" id="KW-1133">Transmembrane helix</keyword>
<evidence type="ECO:0000313" key="11">
    <source>
        <dbReference type="Proteomes" id="UP001159428"/>
    </source>
</evidence>
<feature type="domain" description="Fibrinogen C-terminal" evidence="9">
    <location>
        <begin position="741"/>
        <end position="965"/>
    </location>
</feature>
<keyword evidence="4" id="KW-0393">Immunoglobulin domain</keyword>
<dbReference type="InterPro" id="IPR007110">
    <property type="entry name" value="Ig-like_dom"/>
</dbReference>
<dbReference type="PROSITE" id="PS50835">
    <property type="entry name" value="IG_LIKE"/>
    <property type="match status" value="3"/>
</dbReference>
<dbReference type="InterPro" id="IPR013783">
    <property type="entry name" value="Ig-like_fold"/>
</dbReference>
<evidence type="ECO:0000259" key="8">
    <source>
        <dbReference type="PROSITE" id="PS50835"/>
    </source>
</evidence>
<dbReference type="PANTHER" id="PTHR19143:SF394">
    <property type="entry name" value="ANGIOPOIETIN-RELATED PROTEIN 3-LIKE"/>
    <property type="match status" value="1"/>
</dbReference>
<organism evidence="10 11">
    <name type="scientific">Pocillopora meandrina</name>
    <dbReference type="NCBI Taxonomy" id="46732"/>
    <lineage>
        <taxon>Eukaryota</taxon>
        <taxon>Metazoa</taxon>
        <taxon>Cnidaria</taxon>
        <taxon>Anthozoa</taxon>
        <taxon>Hexacorallia</taxon>
        <taxon>Scleractinia</taxon>
        <taxon>Astrocoeniina</taxon>
        <taxon>Pocilloporidae</taxon>
        <taxon>Pocillopora</taxon>
    </lineage>
</organism>
<evidence type="ECO:0000256" key="6">
    <source>
        <dbReference type="SAM" id="Phobius"/>
    </source>
</evidence>
<dbReference type="SMART" id="SM00186">
    <property type="entry name" value="FBG"/>
    <property type="match status" value="2"/>
</dbReference>
<dbReference type="Gene3D" id="3.90.215.10">
    <property type="entry name" value="Gamma Fibrinogen, chain A, domain 1"/>
    <property type="match status" value="2"/>
</dbReference>
<dbReference type="GO" id="GO:0005615">
    <property type="term" value="C:extracellular space"/>
    <property type="evidence" value="ECO:0007669"/>
    <property type="project" value="TreeGrafter"/>
</dbReference>
<dbReference type="AlphaFoldDB" id="A0AAU9W4W5"/>
<dbReference type="Pfam" id="PF00147">
    <property type="entry name" value="Fibrinogen_C"/>
    <property type="match status" value="2"/>
</dbReference>
<evidence type="ECO:0000256" key="7">
    <source>
        <dbReference type="SAM" id="SignalP"/>
    </source>
</evidence>
<feature type="region of interest" description="Disordered" evidence="5">
    <location>
        <begin position="287"/>
        <end position="312"/>
    </location>
</feature>
<dbReference type="InterPro" id="IPR014716">
    <property type="entry name" value="Fibrinogen_a/b/g_C_1"/>
</dbReference>
<dbReference type="CDD" id="cd00087">
    <property type="entry name" value="FReD"/>
    <property type="match status" value="2"/>
</dbReference>
<dbReference type="Proteomes" id="UP001159428">
    <property type="component" value="Unassembled WGS sequence"/>
</dbReference>
<dbReference type="NCBIfam" id="NF040941">
    <property type="entry name" value="GGGWT_bact"/>
    <property type="match status" value="2"/>
</dbReference>
<dbReference type="EMBL" id="CALNXJ010000009">
    <property type="protein sequence ID" value="CAH3104156.1"/>
    <property type="molecule type" value="Genomic_DNA"/>
</dbReference>
<keyword evidence="2" id="KW-0964">Secreted</keyword>
<dbReference type="FunFam" id="2.60.40.10:FF:000032">
    <property type="entry name" value="palladin isoform X1"/>
    <property type="match status" value="1"/>
</dbReference>
<feature type="domain" description="Ig-like" evidence="8">
    <location>
        <begin position="43"/>
        <end position="144"/>
    </location>
</feature>
<keyword evidence="3" id="KW-1015">Disulfide bond</keyword>
<keyword evidence="2" id="KW-0272">Extracellular matrix</keyword>
<dbReference type="InterPro" id="IPR050373">
    <property type="entry name" value="Fibrinogen_C-term_domain"/>
</dbReference>
<protein>
    <submittedName>
        <fullName evidence="10">Uncharacterized protein</fullName>
    </submittedName>
</protein>
<reference evidence="10 11" key="1">
    <citation type="submission" date="2022-05" db="EMBL/GenBank/DDBJ databases">
        <authorList>
            <consortium name="Genoscope - CEA"/>
            <person name="William W."/>
        </authorList>
    </citation>
    <scope>NUCLEOTIDE SEQUENCE [LARGE SCALE GENOMIC DNA]</scope>
</reference>
<dbReference type="Gene3D" id="2.60.40.10">
    <property type="entry name" value="Immunoglobulins"/>
    <property type="match status" value="3"/>
</dbReference>
<dbReference type="PROSITE" id="PS51406">
    <property type="entry name" value="FIBRINOGEN_C_2"/>
    <property type="match status" value="2"/>
</dbReference>
<feature type="signal peptide" evidence="7">
    <location>
        <begin position="1"/>
        <end position="32"/>
    </location>
</feature>
<dbReference type="SUPFAM" id="SSF56496">
    <property type="entry name" value="Fibrinogen C-terminal domain-like"/>
    <property type="match status" value="2"/>
</dbReference>
<gene>
    <name evidence="10" type="ORF">PMEA_00034558</name>
</gene>
<evidence type="ECO:0000256" key="5">
    <source>
        <dbReference type="SAM" id="MobiDB-lite"/>
    </source>
</evidence>
<feature type="chain" id="PRO_5043908565" evidence="7">
    <location>
        <begin position="33"/>
        <end position="969"/>
    </location>
</feature>
<evidence type="ECO:0000256" key="3">
    <source>
        <dbReference type="ARBA" id="ARBA00023157"/>
    </source>
</evidence>
<dbReference type="InterPro" id="IPR013098">
    <property type="entry name" value="Ig_I-set"/>
</dbReference>
<evidence type="ECO:0000256" key="1">
    <source>
        <dbReference type="ARBA" id="ARBA00004498"/>
    </source>
</evidence>
<dbReference type="InterPro" id="IPR003598">
    <property type="entry name" value="Ig_sub2"/>
</dbReference>
<dbReference type="SMART" id="SM00409">
    <property type="entry name" value="IG"/>
    <property type="match status" value="3"/>
</dbReference>
<dbReference type="InterPro" id="IPR036179">
    <property type="entry name" value="Ig-like_dom_sf"/>
</dbReference>
<keyword evidence="6" id="KW-0472">Membrane</keyword>
<dbReference type="PANTHER" id="PTHR19143">
    <property type="entry name" value="FIBRINOGEN/TENASCIN/ANGIOPOEITIN"/>
    <property type="match status" value="1"/>
</dbReference>
<name>A0AAU9W4W5_9CNID</name>
<feature type="transmembrane region" description="Helical" evidence="6">
    <location>
        <begin position="433"/>
        <end position="455"/>
    </location>
</feature>
<keyword evidence="7" id="KW-0732">Signal</keyword>
<accession>A0AAU9W4W5</accession>
<evidence type="ECO:0000313" key="10">
    <source>
        <dbReference type="EMBL" id="CAH3104156.1"/>
    </source>
</evidence>
<feature type="domain" description="Fibrinogen C-terminal" evidence="9">
    <location>
        <begin position="510"/>
        <end position="682"/>
    </location>
</feature>
<evidence type="ECO:0000259" key="9">
    <source>
        <dbReference type="PROSITE" id="PS51406"/>
    </source>
</evidence>
<sequence length="969" mass="109372">MGINTWPDDASKPFLVVLIVTSGLLNLPQAAGMNCNTKLTIIPDVEISINPPRQELSVGTAVNLTCTAQPRSIDAGYYDRWTEYIQWYDPQDKPAGYRCVQGRHMVLKHRCTLMIEKLTADQLGSYTCEAGNGYRAHCRRESVEIRPEGAQNIQIIEYPKNQSAFINSSVTFNCTATGHPRPTISWVKNDDPYALQTNPRVEEKVILLDNKTVRSQLLLKGTKMEDIGKYNCVANNSAGERVSRVSSLFTEDLDLQPIQNVEDPTNQIAVVSFTVTFICTAKIHPKPSISREGGNDRHSTQSTPGTNFHPSGTQTVTQVVEDRWNLSVVIGSDVTLNCITTGHPQSTVRWIKNNNLYDVQSTSKTMITRDRRDQTTHYQLFIEKVKKEDGGKYQCAASNIAGGKASIEVNLHVNDLDLKSESRTLVRRTGLSIFQLTAIAFVVSASVFAVGAFLWDRRLLKAKSKFAQRQSSQRGIGCGRRKSDSFLIYDPRRFYFHSAHLRATLLTKLSYFSSTVKNCAELHRSGQRISGIYTIKTDNSEAFDVYCDQTTDGGGWTVFQRRLNGSVDFNRSWSHYKHGFGSFLAGEFWLGLDKVHRLTQEKKNNMLRVDLGDDSKNIVYAEYKWFGIANEADKYQLNIGNLATTVHDSLSAHNGSNFSTWNQKHYNCPGKVTESWWFPEGCKISVSALLLIFSRNQDKLQSSQRGIGCGRRKSDSFLIYDPRLFYFHSAHLRATLLTKLSYFSSTVKNCAELHRSGQRISGIYTIKTDNSEAFDVYCDQTTDGGGWTVFQRRLNGSVDFNRSWSHYKHGFGSFLAGEFWLGLDKVHRLTQEKKNNTLRVDLGGDSKEIVYAEYEWFGIANEADKYQLNIGNLAKATVHDSLSVHNGANFSTWNQKHINCPGKVRESWWFPEGCKICSNLNGIYGWKEDAIYGGKEGAKIHWGKFDLTDPARAPITSEMKIRPANFKRR</sequence>
<comment type="subcellular location">
    <subcellularLocation>
        <location evidence="1">Secreted</location>
        <location evidence="1">Extracellular space</location>
        <location evidence="1">Extracellular matrix</location>
    </subcellularLocation>
</comment>
<dbReference type="InterPro" id="IPR003599">
    <property type="entry name" value="Ig_sub"/>
</dbReference>